<evidence type="ECO:0000256" key="3">
    <source>
        <dbReference type="ARBA" id="ARBA00008910"/>
    </source>
</evidence>
<keyword evidence="4" id="KW-0963">Cytoplasm</keyword>
<organism evidence="11 12">
    <name type="scientific">Owenia fusiformis</name>
    <name type="common">Polychaete worm</name>
    <dbReference type="NCBI Taxonomy" id="6347"/>
    <lineage>
        <taxon>Eukaryota</taxon>
        <taxon>Metazoa</taxon>
        <taxon>Spiralia</taxon>
        <taxon>Lophotrochozoa</taxon>
        <taxon>Annelida</taxon>
        <taxon>Polychaeta</taxon>
        <taxon>Sedentaria</taxon>
        <taxon>Canalipalpata</taxon>
        <taxon>Sabellida</taxon>
        <taxon>Oweniida</taxon>
        <taxon>Oweniidae</taxon>
        <taxon>Owenia</taxon>
    </lineage>
</organism>
<evidence type="ECO:0000313" key="12">
    <source>
        <dbReference type="Proteomes" id="UP000749559"/>
    </source>
</evidence>
<dbReference type="Pfam" id="PF01922">
    <property type="entry name" value="SRP19"/>
    <property type="match status" value="1"/>
</dbReference>
<proteinExistence type="inferred from homology"/>
<protein>
    <recommendedName>
        <fullName evidence="13">Signal recognition particle 19 kDa protein</fullName>
    </recommendedName>
</protein>
<feature type="compositionally biased region" description="Low complexity" evidence="10">
    <location>
        <begin position="139"/>
        <end position="151"/>
    </location>
</feature>
<dbReference type="InterPro" id="IPR002778">
    <property type="entry name" value="Signal_recog_particle_SRP19"/>
</dbReference>
<keyword evidence="6" id="KW-0733">Signal recognition particle</keyword>
<dbReference type="GO" id="GO:0005730">
    <property type="term" value="C:nucleolus"/>
    <property type="evidence" value="ECO:0007669"/>
    <property type="project" value="UniProtKB-SubCell"/>
</dbReference>
<accession>A0A8S4PAF0</accession>
<comment type="function">
    <text evidence="9">Component of the signal recognition particle (SRP) complex, a ribonucleoprotein complex that mediates the cotranslational targeting of secretory and membrane proteins to the endoplasmic reticulum (ER). Binds directly to 7SL RNA. Mediates binding of SRP54 to the SRP complex.</text>
</comment>
<evidence type="ECO:0000256" key="7">
    <source>
        <dbReference type="ARBA" id="ARBA00023242"/>
    </source>
</evidence>
<dbReference type="SUPFAM" id="SSF69695">
    <property type="entry name" value="SRP19"/>
    <property type="match status" value="1"/>
</dbReference>
<dbReference type="Gene3D" id="3.30.56.30">
    <property type="entry name" value="Signal recognition particle, SRP19-like subunit"/>
    <property type="match status" value="1"/>
</dbReference>
<keyword evidence="5" id="KW-0694">RNA-binding</keyword>
<keyword evidence="7" id="KW-0539">Nucleus</keyword>
<dbReference type="GO" id="GO:0006617">
    <property type="term" value="P:SRP-dependent cotranslational protein targeting to membrane, signal sequence recognition"/>
    <property type="evidence" value="ECO:0007669"/>
    <property type="project" value="TreeGrafter"/>
</dbReference>
<evidence type="ECO:0000313" key="11">
    <source>
        <dbReference type="EMBL" id="CAH1790121.1"/>
    </source>
</evidence>
<comment type="subcellular location">
    <subcellularLocation>
        <location evidence="1">Cytoplasm</location>
    </subcellularLocation>
    <subcellularLocation>
        <location evidence="2">Nucleus</location>
        <location evidence="2">Nucleolus</location>
    </subcellularLocation>
</comment>
<comment type="similarity">
    <text evidence="3">Belongs to the SRP19 family.</text>
</comment>
<keyword evidence="12" id="KW-1185">Reference proteome</keyword>
<evidence type="ECO:0000256" key="2">
    <source>
        <dbReference type="ARBA" id="ARBA00004604"/>
    </source>
</evidence>
<reference evidence="11" key="1">
    <citation type="submission" date="2022-03" db="EMBL/GenBank/DDBJ databases">
        <authorList>
            <person name="Martin C."/>
        </authorList>
    </citation>
    <scope>NUCLEOTIDE SEQUENCE</scope>
</reference>
<sequence>MKEDNIYFNETIKSIMARSWNPEFTHSDRERWICVYPAYINSKKSISEGRRIPKELAVENPTYTEIRDICASSGLTLGVENKVYPREVDSRDTRFRGRIRVQLKNNDGEPLHKAFPTRQSVLLHIAEMIPKLKSRKENQTPSSSQQQNTTSKKGKKDKKGKR</sequence>
<dbReference type="FunFam" id="3.30.56.30:FF:000002">
    <property type="entry name" value="Signal recognition particle 19kDa"/>
    <property type="match status" value="1"/>
</dbReference>
<evidence type="ECO:0000256" key="6">
    <source>
        <dbReference type="ARBA" id="ARBA00023135"/>
    </source>
</evidence>
<evidence type="ECO:0000256" key="1">
    <source>
        <dbReference type="ARBA" id="ARBA00004496"/>
    </source>
</evidence>
<dbReference type="PANTHER" id="PTHR17453:SF0">
    <property type="entry name" value="SIGNAL RECOGNITION PARTICLE 19 KDA PROTEIN"/>
    <property type="match status" value="1"/>
</dbReference>
<feature type="compositionally biased region" description="Basic residues" evidence="10">
    <location>
        <begin position="152"/>
        <end position="162"/>
    </location>
</feature>
<dbReference type="PANTHER" id="PTHR17453">
    <property type="entry name" value="SIGNAL RECOGNITION PARTICLE 19 KD PROTEIN"/>
    <property type="match status" value="1"/>
</dbReference>
<name>A0A8S4PAF0_OWEFU</name>
<gene>
    <name evidence="11" type="ORF">OFUS_LOCUS15373</name>
</gene>
<dbReference type="Proteomes" id="UP000749559">
    <property type="component" value="Unassembled WGS sequence"/>
</dbReference>
<feature type="region of interest" description="Disordered" evidence="10">
    <location>
        <begin position="128"/>
        <end position="162"/>
    </location>
</feature>
<dbReference type="OrthoDB" id="2190947at2759"/>
<dbReference type="AlphaFoldDB" id="A0A8S4PAF0"/>
<evidence type="ECO:0000256" key="8">
    <source>
        <dbReference type="ARBA" id="ARBA00023274"/>
    </source>
</evidence>
<comment type="caution">
    <text evidence="11">The sequence shown here is derived from an EMBL/GenBank/DDBJ whole genome shotgun (WGS) entry which is preliminary data.</text>
</comment>
<evidence type="ECO:0000256" key="9">
    <source>
        <dbReference type="ARBA" id="ARBA00045518"/>
    </source>
</evidence>
<dbReference type="GO" id="GO:0005786">
    <property type="term" value="C:signal recognition particle, endoplasmic reticulum targeting"/>
    <property type="evidence" value="ECO:0007669"/>
    <property type="project" value="UniProtKB-KW"/>
</dbReference>
<evidence type="ECO:0000256" key="10">
    <source>
        <dbReference type="SAM" id="MobiDB-lite"/>
    </source>
</evidence>
<evidence type="ECO:0000256" key="5">
    <source>
        <dbReference type="ARBA" id="ARBA00022884"/>
    </source>
</evidence>
<dbReference type="GO" id="GO:0008312">
    <property type="term" value="F:7S RNA binding"/>
    <property type="evidence" value="ECO:0007669"/>
    <property type="project" value="InterPro"/>
</dbReference>
<dbReference type="EMBL" id="CAIIXF020000007">
    <property type="protein sequence ID" value="CAH1790121.1"/>
    <property type="molecule type" value="Genomic_DNA"/>
</dbReference>
<evidence type="ECO:0000256" key="4">
    <source>
        <dbReference type="ARBA" id="ARBA00022490"/>
    </source>
</evidence>
<keyword evidence="8" id="KW-0687">Ribonucleoprotein</keyword>
<dbReference type="InterPro" id="IPR036521">
    <property type="entry name" value="SRP19-like_sf"/>
</dbReference>
<evidence type="ECO:0008006" key="13">
    <source>
        <dbReference type="Google" id="ProtNLM"/>
    </source>
</evidence>